<comment type="similarity">
    <text evidence="2 9">Belongs to the methyltransferase superfamily. L-isoaspartyl/D-aspartyl protein methyltransferase family.</text>
</comment>
<dbReference type="InterPro" id="IPR029063">
    <property type="entry name" value="SAM-dependent_MTases_sf"/>
</dbReference>
<keyword evidence="5 9" id="KW-0808">Transferase</keyword>
<keyword evidence="11" id="KW-1185">Reference proteome</keyword>
<protein>
    <recommendedName>
        <fullName evidence="9">Protein-L-isoaspartate O-methyltransferase</fullName>
        <ecNumber evidence="9">2.1.1.77</ecNumber>
    </recommendedName>
    <alternativeName>
        <fullName evidence="9">L-isoaspartyl protein carboxyl methyltransferase</fullName>
    </alternativeName>
    <alternativeName>
        <fullName evidence="9">Protein L-isoaspartyl methyltransferase</fullName>
    </alternativeName>
    <alternativeName>
        <fullName evidence="9">Protein-beta-aspartate methyltransferase</fullName>
        <shortName evidence="9">PIMT</shortName>
    </alternativeName>
</protein>
<dbReference type="EC" id="2.1.1.77" evidence="9"/>
<dbReference type="GO" id="GO:0004719">
    <property type="term" value="F:protein-L-isoaspartate (D-aspartate) O-methyltransferase activity"/>
    <property type="evidence" value="ECO:0007669"/>
    <property type="project" value="UniProtKB-UniRule"/>
</dbReference>
<keyword evidence="6 9" id="KW-0949">S-adenosyl-L-methionine</keyword>
<dbReference type="OrthoDB" id="33618at2157"/>
<dbReference type="Pfam" id="PF01135">
    <property type="entry name" value="PCMT"/>
    <property type="match status" value="1"/>
</dbReference>
<dbReference type="PANTHER" id="PTHR11579:SF0">
    <property type="entry name" value="PROTEIN-L-ISOASPARTATE(D-ASPARTATE) O-METHYLTRANSFERASE"/>
    <property type="match status" value="1"/>
</dbReference>
<feature type="active site" evidence="9">
    <location>
        <position position="63"/>
    </location>
</feature>
<dbReference type="HAMAP" id="MF_00090">
    <property type="entry name" value="PIMT"/>
    <property type="match status" value="1"/>
</dbReference>
<dbReference type="GO" id="GO:0030091">
    <property type="term" value="P:protein repair"/>
    <property type="evidence" value="ECO:0007669"/>
    <property type="project" value="UniProtKB-UniRule"/>
</dbReference>
<comment type="catalytic activity">
    <reaction evidence="8 9">
        <text>[protein]-L-isoaspartate + S-adenosyl-L-methionine = [protein]-L-isoaspartate alpha-methyl ester + S-adenosyl-L-homocysteine</text>
        <dbReference type="Rhea" id="RHEA:12705"/>
        <dbReference type="Rhea" id="RHEA-COMP:12143"/>
        <dbReference type="Rhea" id="RHEA-COMP:12144"/>
        <dbReference type="ChEBI" id="CHEBI:57856"/>
        <dbReference type="ChEBI" id="CHEBI:59789"/>
        <dbReference type="ChEBI" id="CHEBI:90596"/>
        <dbReference type="ChEBI" id="CHEBI:90598"/>
        <dbReference type="EC" id="2.1.1.77"/>
    </reaction>
</comment>
<comment type="function">
    <text evidence="7 9">Catalyzes the methyl esterification of L-isoaspartyl residues in peptides and proteins that result from spontaneous decomposition of normal L-aspartyl and L-asparaginyl residues. It plays a role in the repair and/or degradation of damaged proteins.</text>
</comment>
<evidence type="ECO:0000313" key="11">
    <source>
        <dbReference type="Proteomes" id="UP000570823"/>
    </source>
</evidence>
<evidence type="ECO:0000256" key="8">
    <source>
        <dbReference type="ARBA" id="ARBA00029295"/>
    </source>
</evidence>
<dbReference type="CDD" id="cd02440">
    <property type="entry name" value="AdoMet_MTases"/>
    <property type="match status" value="1"/>
</dbReference>
<gene>
    <name evidence="9" type="primary">pcm</name>
    <name evidence="10" type="ORF">HWN36_08200</name>
</gene>
<comment type="caution">
    <text evidence="10">The sequence shown here is derived from an EMBL/GenBank/DDBJ whole genome shotgun (WGS) entry which is preliminary data.</text>
</comment>
<name>A0A7K4HQX4_9EURY</name>
<evidence type="ECO:0000313" key="10">
    <source>
        <dbReference type="EMBL" id="NVO67290.1"/>
    </source>
</evidence>
<comment type="subcellular location">
    <subcellularLocation>
        <location evidence="1 9">Cytoplasm</location>
    </subcellularLocation>
</comment>
<evidence type="ECO:0000256" key="1">
    <source>
        <dbReference type="ARBA" id="ARBA00004496"/>
    </source>
</evidence>
<dbReference type="GO" id="GO:0005737">
    <property type="term" value="C:cytoplasm"/>
    <property type="evidence" value="ECO:0007669"/>
    <property type="project" value="UniProtKB-SubCell"/>
</dbReference>
<dbReference type="FunFam" id="3.40.50.150:FF:000010">
    <property type="entry name" value="Protein-L-isoaspartate O-methyltransferase"/>
    <property type="match status" value="1"/>
</dbReference>
<sequence length="215" mass="23240">MEQDFAQARRLMVEHQIRARGVSNERVLAAMREVPRHLFVPEDLRSAAYGDHPLPIGEEQTISQPYIVAVMTELLSPEPGDRILEIGTGSGYQAAVLGRIVREVWSVERIASVAAQAERNLEAVGTANIHVVVGDGTLGLPEHAPYDGIIVTAAAPSVPEPLFDQVADGGRLVAPVGSRHLQDLVCYTRRGGDFVVRSWGGVAFVPLIGTYGWEG</sequence>
<dbReference type="NCBIfam" id="TIGR00080">
    <property type="entry name" value="pimt"/>
    <property type="match status" value="1"/>
</dbReference>
<evidence type="ECO:0000256" key="3">
    <source>
        <dbReference type="ARBA" id="ARBA00022490"/>
    </source>
</evidence>
<dbReference type="AlphaFoldDB" id="A0A7K4HQX4"/>
<dbReference type="PANTHER" id="PTHR11579">
    <property type="entry name" value="PROTEIN-L-ISOASPARTATE O-METHYLTRANSFERASE"/>
    <property type="match status" value="1"/>
</dbReference>
<dbReference type="GO" id="GO:0032259">
    <property type="term" value="P:methylation"/>
    <property type="evidence" value="ECO:0007669"/>
    <property type="project" value="UniProtKB-KW"/>
</dbReference>
<evidence type="ECO:0000256" key="2">
    <source>
        <dbReference type="ARBA" id="ARBA00005369"/>
    </source>
</evidence>
<dbReference type="InterPro" id="IPR000682">
    <property type="entry name" value="PCMT"/>
</dbReference>
<evidence type="ECO:0000256" key="4">
    <source>
        <dbReference type="ARBA" id="ARBA00022603"/>
    </source>
</evidence>
<evidence type="ECO:0000256" key="9">
    <source>
        <dbReference type="HAMAP-Rule" id="MF_00090"/>
    </source>
</evidence>
<dbReference type="PROSITE" id="PS01279">
    <property type="entry name" value="PCMT"/>
    <property type="match status" value="1"/>
</dbReference>
<dbReference type="Gene3D" id="3.40.50.150">
    <property type="entry name" value="Vaccinia Virus protein VP39"/>
    <property type="match status" value="1"/>
</dbReference>
<dbReference type="SUPFAM" id="SSF53335">
    <property type="entry name" value="S-adenosyl-L-methionine-dependent methyltransferases"/>
    <property type="match status" value="1"/>
</dbReference>
<evidence type="ECO:0000256" key="5">
    <source>
        <dbReference type="ARBA" id="ARBA00022679"/>
    </source>
</evidence>
<dbReference type="RefSeq" id="WP_176788898.1">
    <property type="nucleotide sequence ID" value="NZ_JABXWR010000001.1"/>
</dbReference>
<dbReference type="Proteomes" id="UP000570823">
    <property type="component" value="Unassembled WGS sequence"/>
</dbReference>
<proteinExistence type="inferred from homology"/>
<dbReference type="NCBIfam" id="NF001453">
    <property type="entry name" value="PRK00312.1"/>
    <property type="match status" value="1"/>
</dbReference>
<evidence type="ECO:0000256" key="6">
    <source>
        <dbReference type="ARBA" id="ARBA00022691"/>
    </source>
</evidence>
<dbReference type="EMBL" id="JABXWR010000001">
    <property type="protein sequence ID" value="NVO67290.1"/>
    <property type="molecule type" value="Genomic_DNA"/>
</dbReference>
<keyword evidence="3 9" id="KW-0963">Cytoplasm</keyword>
<keyword evidence="4 9" id="KW-0489">Methyltransferase</keyword>
<accession>A0A7K4HQX4</accession>
<reference evidence="10 11" key="1">
    <citation type="submission" date="2020-06" db="EMBL/GenBank/DDBJ databases">
        <title>Methanofollis fontis sp. nov., a methanogen isolated from marine sediments near a cold seep at Four-Way Closure Ridge offshore southwestern Taiwan.</title>
        <authorList>
            <person name="Chen S.-C."/>
            <person name="Teng N.-H."/>
            <person name="Lin Y.-S."/>
            <person name="Lai M.-C."/>
            <person name="Chen H.-H."/>
            <person name="Wang C.-C."/>
        </authorList>
    </citation>
    <scope>NUCLEOTIDE SEQUENCE [LARGE SCALE GENOMIC DNA]</scope>
    <source>
        <strain evidence="10 11">DSM 2702</strain>
    </source>
</reference>
<organism evidence="10 11">
    <name type="scientific">Methanofollis tationis</name>
    <dbReference type="NCBI Taxonomy" id="81417"/>
    <lineage>
        <taxon>Archaea</taxon>
        <taxon>Methanobacteriati</taxon>
        <taxon>Methanobacteriota</taxon>
        <taxon>Stenosarchaea group</taxon>
        <taxon>Methanomicrobia</taxon>
        <taxon>Methanomicrobiales</taxon>
        <taxon>Methanomicrobiaceae</taxon>
        <taxon>Methanofollis</taxon>
    </lineage>
</organism>
<evidence type="ECO:0000256" key="7">
    <source>
        <dbReference type="ARBA" id="ARBA00025330"/>
    </source>
</evidence>